<feature type="compositionally biased region" description="Low complexity" evidence="1">
    <location>
        <begin position="180"/>
        <end position="196"/>
    </location>
</feature>
<feature type="region of interest" description="Disordered" evidence="1">
    <location>
        <begin position="232"/>
        <end position="261"/>
    </location>
</feature>
<evidence type="ECO:0000313" key="2">
    <source>
        <dbReference type="EMBL" id="MVO90920.1"/>
    </source>
</evidence>
<protein>
    <recommendedName>
        <fullName evidence="4">UL36 very large tegument protein</fullName>
    </recommendedName>
</protein>
<accession>A0A6L6XBS1</accession>
<dbReference type="Proteomes" id="UP000483802">
    <property type="component" value="Unassembled WGS sequence"/>
</dbReference>
<evidence type="ECO:0000256" key="1">
    <source>
        <dbReference type="SAM" id="MobiDB-lite"/>
    </source>
</evidence>
<feature type="compositionally biased region" description="Low complexity" evidence="1">
    <location>
        <begin position="232"/>
        <end position="244"/>
    </location>
</feature>
<keyword evidence="3" id="KW-1185">Reference proteome</keyword>
<name>A0A6L6XBS1_9ACTN</name>
<reference evidence="2 3" key="1">
    <citation type="submission" date="2019-11" db="EMBL/GenBank/DDBJ databases">
        <title>Streptomyces typhae sp. nov., a novel endophytic actinomycete isolated from the root of cattail pollen (Typha angustifolia L.).</title>
        <authorList>
            <person name="Peng C."/>
        </authorList>
    </citation>
    <scope>NUCLEOTIDE SEQUENCE [LARGE SCALE GENOMIC DNA]</scope>
    <source>
        <strain evidence="3">p1417</strain>
    </source>
</reference>
<sequence>MAVGQLPDQVREFAKYLNQLLARLDQGDGWCGVFWSRDPDGMRACLEGAEVPPWDVVQALLHDLAAAVGVAAAQSETVRARTLHAASVAAHDRRPGGRELLSDRLDLMLQEQRFAQERQQELARALSVAATDDEVDRIHLDLAWVRDDHERAVARCAELQARMERLDRVRAPQWVDFGQPPRAGSGSGRARASGGPAPAPALDPASEEEHTAAHDLSDARGAYGAYGSSGSHGAYGSSGSQGAHGPSGAYGAHDSPGADEYDAERPVFDVRRVPARHEPAAVAAPDGTFTAGSGAEPSPGPAAPPDATEAPSPTSRGPRVPRQPGSRRRPRGARFAGLVVAADDEAGPPAPAPEDERTDPARTPRGARSAQPALTAADAPRHPAPDESPADTDERVTTDAVKALIRLRGEGRSGEAHGVLVEAAGWPAARLPLFADELLHAGLGADWATLLWEAASLPPDRLVAVADALAGAGRAEDCRKLLRQGVARPAPEIAESLLALGDAGRDREARALLDAYVRVRTAEDVAACAHTDPGLVPLLLASAKGTSDEHHWDLVHALRVAGFTT</sequence>
<evidence type="ECO:0000313" key="3">
    <source>
        <dbReference type="Proteomes" id="UP000483802"/>
    </source>
</evidence>
<gene>
    <name evidence="2" type="ORF">GPA10_40825</name>
</gene>
<dbReference type="EMBL" id="WPNZ01000042">
    <property type="protein sequence ID" value="MVO90920.1"/>
    <property type="molecule type" value="Genomic_DNA"/>
</dbReference>
<organism evidence="2 3">
    <name type="scientific">Streptomyces typhae</name>
    <dbReference type="NCBI Taxonomy" id="2681492"/>
    <lineage>
        <taxon>Bacteria</taxon>
        <taxon>Bacillati</taxon>
        <taxon>Actinomycetota</taxon>
        <taxon>Actinomycetes</taxon>
        <taxon>Kitasatosporales</taxon>
        <taxon>Streptomycetaceae</taxon>
        <taxon>Streptomyces</taxon>
    </lineage>
</organism>
<proteinExistence type="predicted"/>
<comment type="caution">
    <text evidence="2">The sequence shown here is derived from an EMBL/GenBank/DDBJ whole genome shotgun (WGS) entry which is preliminary data.</text>
</comment>
<dbReference type="AlphaFoldDB" id="A0A6L6XBS1"/>
<feature type="region of interest" description="Disordered" evidence="1">
    <location>
        <begin position="174"/>
        <end position="213"/>
    </location>
</feature>
<evidence type="ECO:0008006" key="4">
    <source>
        <dbReference type="Google" id="ProtNLM"/>
    </source>
</evidence>
<feature type="region of interest" description="Disordered" evidence="1">
    <location>
        <begin position="278"/>
        <end position="397"/>
    </location>
</feature>
<dbReference type="RefSeq" id="WP_157169833.1">
    <property type="nucleotide sequence ID" value="NZ_WPNZ01000042.1"/>
</dbReference>